<proteinExistence type="predicted"/>
<dbReference type="AlphaFoldDB" id="A0A8X7B883"/>
<dbReference type="Proteomes" id="UP000887159">
    <property type="component" value="Unassembled WGS sequence"/>
</dbReference>
<accession>A0A8X7B883</accession>
<gene>
    <name evidence="1" type="ORF">TNCV_3762961</name>
</gene>
<reference evidence="1" key="1">
    <citation type="submission" date="2020-08" db="EMBL/GenBank/DDBJ databases">
        <title>Multicomponent nature underlies the extraordinary mechanical properties of spider dragline silk.</title>
        <authorList>
            <person name="Kono N."/>
            <person name="Nakamura H."/>
            <person name="Mori M."/>
            <person name="Yoshida Y."/>
            <person name="Ohtoshi R."/>
            <person name="Malay A.D."/>
            <person name="Moran D.A.P."/>
            <person name="Tomita M."/>
            <person name="Numata K."/>
            <person name="Arakawa K."/>
        </authorList>
    </citation>
    <scope>NUCLEOTIDE SEQUENCE</scope>
</reference>
<name>A0A8X7B883_TRICX</name>
<comment type="caution">
    <text evidence="1">The sequence shown here is derived from an EMBL/GenBank/DDBJ whole genome shotgun (WGS) entry which is preliminary data.</text>
</comment>
<evidence type="ECO:0000313" key="2">
    <source>
        <dbReference type="Proteomes" id="UP000887159"/>
    </source>
</evidence>
<keyword evidence="2" id="KW-1185">Reference proteome</keyword>
<organism evidence="1 2">
    <name type="scientific">Trichonephila clavipes</name>
    <name type="common">Golden silk orbweaver</name>
    <name type="synonym">Nephila clavipes</name>
    <dbReference type="NCBI Taxonomy" id="2585209"/>
    <lineage>
        <taxon>Eukaryota</taxon>
        <taxon>Metazoa</taxon>
        <taxon>Ecdysozoa</taxon>
        <taxon>Arthropoda</taxon>
        <taxon>Chelicerata</taxon>
        <taxon>Arachnida</taxon>
        <taxon>Araneae</taxon>
        <taxon>Araneomorphae</taxon>
        <taxon>Entelegynae</taxon>
        <taxon>Araneoidea</taxon>
        <taxon>Nephilidae</taxon>
        <taxon>Trichonephila</taxon>
    </lineage>
</organism>
<evidence type="ECO:0000313" key="1">
    <source>
        <dbReference type="EMBL" id="GFY23056.1"/>
    </source>
</evidence>
<dbReference type="EMBL" id="BMAU01021362">
    <property type="protein sequence ID" value="GFY23056.1"/>
    <property type="molecule type" value="Genomic_DNA"/>
</dbReference>
<sequence>MRVDFYDVRAHRPGCEIALSRNIQDGTDHCAAFKILRKIFLFTELKKEKPGFEPETSQSEVEYFTTELTIHPVSASLCFAFHRNSYENALSRNMQNMTNHSRLQNSQKIFLFTSLKKRTTGFEPRTYRSAVKCYHISRYSLIPPCY</sequence>
<protein>
    <submittedName>
        <fullName evidence="1">Uncharacterized protein</fullName>
    </submittedName>
</protein>